<feature type="transmembrane region" description="Helical" evidence="1">
    <location>
        <begin position="306"/>
        <end position="328"/>
    </location>
</feature>
<sequence>YFFVAFSKGVFMGASAKNESETDELVTLVNSVIQGFPDTIAFAKRSSLFRGFGSGRTIDINIQSKDLPSLMNVALQAFIQISSIYPNTRPRPGLELAQPELRLVPNERRIAEIGWDRSIVASLTQTFGNGKFVGDYFNGEETLDVILRATSWNTPESLASIPIVTSDNQVLPLSEFVDVVRTVGPEEIRRVNRRRTVTLEVSPPPNVSLEEALTVIKRDVEPKILEQLPDNGNIYYAGTADKLTTALKNMKGSFLLAITILYLLMSAMFRSFKDSLLVMLAIPLATFGGILALNLMNLVSFQSMDLLTMIGFIILLGLVVNNAILLVYQARIAEREGRTRKNAVEEAILLRLRPIIMSTLTSIFGMLPLIIIPGAGTELYRGLAGVIVGGMIVSTLFTLILLPSLLRIGEDKAAAQ</sequence>
<reference evidence="2" key="1">
    <citation type="submission" date="2018-05" db="EMBL/GenBank/DDBJ databases">
        <authorList>
            <person name="Lanie J.A."/>
            <person name="Ng W.-L."/>
            <person name="Kazmierczak K.M."/>
            <person name="Andrzejewski T.M."/>
            <person name="Davidsen T.M."/>
            <person name="Wayne K.J."/>
            <person name="Tettelin H."/>
            <person name="Glass J.I."/>
            <person name="Rusch D."/>
            <person name="Podicherti R."/>
            <person name="Tsui H.-C.T."/>
            <person name="Winkler M.E."/>
        </authorList>
    </citation>
    <scope>NUCLEOTIDE SEQUENCE</scope>
</reference>
<dbReference type="SUPFAM" id="SSF82866">
    <property type="entry name" value="Multidrug efflux transporter AcrB transmembrane domain"/>
    <property type="match status" value="1"/>
</dbReference>
<dbReference type="Gene3D" id="1.20.1640.10">
    <property type="entry name" value="Multidrug efflux transporter AcrB transmembrane domain"/>
    <property type="match status" value="1"/>
</dbReference>
<dbReference type="SUPFAM" id="SSF82714">
    <property type="entry name" value="Multidrug efflux transporter AcrB TolC docking domain, DN and DC subdomains"/>
    <property type="match status" value="1"/>
</dbReference>
<feature type="transmembrane region" description="Helical" evidence="1">
    <location>
        <begin position="383"/>
        <end position="402"/>
    </location>
</feature>
<keyword evidence="1" id="KW-0472">Membrane</keyword>
<dbReference type="PANTHER" id="PTHR32063">
    <property type="match status" value="1"/>
</dbReference>
<gene>
    <name evidence="2" type="ORF">METZ01_LOCUS241292</name>
</gene>
<protein>
    <recommendedName>
        <fullName evidence="3">SSD domain-containing protein</fullName>
    </recommendedName>
</protein>
<dbReference type="Gene3D" id="3.30.2090.10">
    <property type="entry name" value="Multidrug efflux transporter AcrB TolC docking domain, DN and DC subdomains"/>
    <property type="match status" value="1"/>
</dbReference>
<organism evidence="2">
    <name type="scientific">marine metagenome</name>
    <dbReference type="NCBI Taxonomy" id="408172"/>
    <lineage>
        <taxon>unclassified sequences</taxon>
        <taxon>metagenomes</taxon>
        <taxon>ecological metagenomes</taxon>
    </lineage>
</organism>
<dbReference type="Gene3D" id="3.30.70.1440">
    <property type="entry name" value="Multidrug efflux transporter AcrB pore domain"/>
    <property type="match status" value="1"/>
</dbReference>
<feature type="transmembrane region" description="Helical" evidence="1">
    <location>
        <begin position="348"/>
        <end position="371"/>
    </location>
</feature>
<dbReference type="InterPro" id="IPR027463">
    <property type="entry name" value="AcrB_DN_DC_subdom"/>
</dbReference>
<dbReference type="EMBL" id="UINC01062129">
    <property type="protein sequence ID" value="SVB88438.1"/>
    <property type="molecule type" value="Genomic_DNA"/>
</dbReference>
<keyword evidence="1" id="KW-1133">Transmembrane helix</keyword>
<dbReference type="Gene3D" id="3.30.70.1430">
    <property type="entry name" value="Multidrug efflux transporter AcrB pore domain"/>
    <property type="match status" value="1"/>
</dbReference>
<evidence type="ECO:0000313" key="2">
    <source>
        <dbReference type="EMBL" id="SVB88438.1"/>
    </source>
</evidence>
<feature type="transmembrane region" description="Helical" evidence="1">
    <location>
        <begin position="276"/>
        <end position="300"/>
    </location>
</feature>
<dbReference type="InterPro" id="IPR001036">
    <property type="entry name" value="Acrflvin-R"/>
</dbReference>
<dbReference type="GO" id="GO:0005886">
    <property type="term" value="C:plasma membrane"/>
    <property type="evidence" value="ECO:0007669"/>
    <property type="project" value="TreeGrafter"/>
</dbReference>
<feature type="non-terminal residue" evidence="2">
    <location>
        <position position="1"/>
    </location>
</feature>
<dbReference type="GO" id="GO:0042910">
    <property type="term" value="F:xenobiotic transmembrane transporter activity"/>
    <property type="evidence" value="ECO:0007669"/>
    <property type="project" value="TreeGrafter"/>
</dbReference>
<dbReference type="Pfam" id="PF00873">
    <property type="entry name" value="ACR_tran"/>
    <property type="match status" value="1"/>
</dbReference>
<name>A0A382HMB5_9ZZZZ</name>
<dbReference type="AlphaFoldDB" id="A0A382HMB5"/>
<evidence type="ECO:0000256" key="1">
    <source>
        <dbReference type="SAM" id="Phobius"/>
    </source>
</evidence>
<keyword evidence="1" id="KW-0812">Transmembrane</keyword>
<dbReference type="PRINTS" id="PR00702">
    <property type="entry name" value="ACRIFLAVINRP"/>
</dbReference>
<evidence type="ECO:0008006" key="3">
    <source>
        <dbReference type="Google" id="ProtNLM"/>
    </source>
</evidence>
<accession>A0A382HMB5</accession>
<dbReference type="PANTHER" id="PTHR32063:SF24">
    <property type="entry name" value="CATION EFFLUX SYSTEM (ACRB_ACRD_ACRF FAMILY)"/>
    <property type="match status" value="1"/>
</dbReference>
<proteinExistence type="predicted"/>
<feature type="transmembrane region" description="Helical" evidence="1">
    <location>
        <begin position="252"/>
        <end position="269"/>
    </location>
</feature>